<sequence length="225" mass="23718">MSWLTLWREADALATDAIRTSLESIEVLSDPRIARDVVATLPPATALLVASSMPVRDIESFAPARSDISIIANRGVNGIDGFVSTAIGYAIGSQLPTVALVGDLCFLHDTNALLGAAQREVDLVIVIVDNRGGAIFSFLPQAQIPESFETLFGTPHSVDIALLCAAHGVTVTEVWLPDEVAPTLAGAITAGGLQVVLLRTDRDTNVTHHRAAWSAVSAALSKGMR</sequence>
<dbReference type="InterPro" id="IPR011766">
    <property type="entry name" value="TPP_enzyme_TPP-bd"/>
</dbReference>
<dbReference type="PANTHER" id="PTHR42916">
    <property type="entry name" value="2-SUCCINYL-5-ENOLPYRUVYL-6-HYDROXY-3-CYCLOHEXENE-1-CARBOXYLATE SYNTHASE"/>
    <property type="match status" value="1"/>
</dbReference>
<dbReference type="AlphaFoldDB" id="A0A6J7DNA4"/>
<evidence type="ECO:0000313" key="2">
    <source>
        <dbReference type="EMBL" id="CAB4870890.1"/>
    </source>
</evidence>
<name>A0A6J7DNA4_9ZZZZ</name>
<dbReference type="InterPro" id="IPR029061">
    <property type="entry name" value="THDP-binding"/>
</dbReference>
<dbReference type="Pfam" id="PF02775">
    <property type="entry name" value="TPP_enzyme_C"/>
    <property type="match status" value="1"/>
</dbReference>
<accession>A0A6J7DNA4</accession>
<dbReference type="GO" id="GO:0003824">
    <property type="term" value="F:catalytic activity"/>
    <property type="evidence" value="ECO:0007669"/>
    <property type="project" value="InterPro"/>
</dbReference>
<dbReference type="CDD" id="cd02009">
    <property type="entry name" value="TPP_SHCHC_synthase"/>
    <property type="match status" value="1"/>
</dbReference>
<feature type="domain" description="Thiamine pyrophosphate enzyme TPP-binding" evidence="1">
    <location>
        <begin position="85"/>
        <end position="196"/>
    </location>
</feature>
<reference evidence="2" key="1">
    <citation type="submission" date="2020-05" db="EMBL/GenBank/DDBJ databases">
        <authorList>
            <person name="Chiriac C."/>
            <person name="Salcher M."/>
            <person name="Ghai R."/>
            <person name="Kavagutti S V."/>
        </authorList>
    </citation>
    <scope>NUCLEOTIDE SEQUENCE</scope>
</reference>
<organism evidence="2">
    <name type="scientific">freshwater metagenome</name>
    <dbReference type="NCBI Taxonomy" id="449393"/>
    <lineage>
        <taxon>unclassified sequences</taxon>
        <taxon>metagenomes</taxon>
        <taxon>ecological metagenomes</taxon>
    </lineage>
</organism>
<protein>
    <submittedName>
        <fullName evidence="2">Unannotated protein</fullName>
    </submittedName>
</protein>
<dbReference type="EMBL" id="CAFBLK010000142">
    <property type="protein sequence ID" value="CAB4870890.1"/>
    <property type="molecule type" value="Genomic_DNA"/>
</dbReference>
<dbReference type="PANTHER" id="PTHR42916:SF1">
    <property type="entry name" value="PROTEIN PHYLLO, CHLOROPLASTIC"/>
    <property type="match status" value="1"/>
</dbReference>
<proteinExistence type="predicted"/>
<dbReference type="Gene3D" id="3.40.50.970">
    <property type="match status" value="1"/>
</dbReference>
<gene>
    <name evidence="2" type="ORF">UFOPK3317_00883</name>
</gene>
<evidence type="ECO:0000259" key="1">
    <source>
        <dbReference type="Pfam" id="PF02775"/>
    </source>
</evidence>
<dbReference type="SUPFAM" id="SSF52518">
    <property type="entry name" value="Thiamin diphosphate-binding fold (THDP-binding)"/>
    <property type="match status" value="1"/>
</dbReference>
<dbReference type="GO" id="GO:0030976">
    <property type="term" value="F:thiamine pyrophosphate binding"/>
    <property type="evidence" value="ECO:0007669"/>
    <property type="project" value="InterPro"/>
</dbReference>